<evidence type="ECO:0000313" key="3">
    <source>
        <dbReference type="Proteomes" id="UP000747399"/>
    </source>
</evidence>
<dbReference type="AlphaFoldDB" id="A0A8J4BNC1"/>
<reference evidence="2" key="1">
    <citation type="journal article" date="2021" name="Proc. Natl. Acad. Sci. U.S.A.">
        <title>Three genomes in the algal genus Volvox reveal the fate of a haploid sex-determining region after a transition to homothallism.</title>
        <authorList>
            <person name="Yamamoto K."/>
            <person name="Hamaji T."/>
            <person name="Kawai-Toyooka H."/>
            <person name="Matsuzaki R."/>
            <person name="Takahashi F."/>
            <person name="Nishimura Y."/>
            <person name="Kawachi M."/>
            <person name="Noguchi H."/>
            <person name="Minakuchi Y."/>
            <person name="Umen J.G."/>
            <person name="Toyoda A."/>
            <person name="Nozaki H."/>
        </authorList>
    </citation>
    <scope>NUCLEOTIDE SEQUENCE</scope>
    <source>
        <strain evidence="2">NIES-3780</strain>
    </source>
</reference>
<dbReference type="EMBL" id="BNCO01000063">
    <property type="protein sequence ID" value="GIL64074.1"/>
    <property type="molecule type" value="Genomic_DNA"/>
</dbReference>
<dbReference type="Proteomes" id="UP000747399">
    <property type="component" value="Unassembled WGS sequence"/>
</dbReference>
<name>A0A8J4BNC1_9CHLO</name>
<feature type="region of interest" description="Disordered" evidence="1">
    <location>
        <begin position="80"/>
        <end position="100"/>
    </location>
</feature>
<organism evidence="2 3">
    <name type="scientific">Volvox africanus</name>
    <dbReference type="NCBI Taxonomy" id="51714"/>
    <lineage>
        <taxon>Eukaryota</taxon>
        <taxon>Viridiplantae</taxon>
        <taxon>Chlorophyta</taxon>
        <taxon>core chlorophytes</taxon>
        <taxon>Chlorophyceae</taxon>
        <taxon>CS clade</taxon>
        <taxon>Chlamydomonadales</taxon>
        <taxon>Volvocaceae</taxon>
        <taxon>Volvox</taxon>
    </lineage>
</organism>
<evidence type="ECO:0000256" key="1">
    <source>
        <dbReference type="SAM" id="MobiDB-lite"/>
    </source>
</evidence>
<gene>
    <name evidence="2" type="ORF">Vafri_18048</name>
</gene>
<comment type="caution">
    <text evidence="2">The sequence shown here is derived from an EMBL/GenBank/DDBJ whole genome shotgun (WGS) entry which is preliminary data.</text>
</comment>
<feature type="compositionally biased region" description="Low complexity" evidence="1">
    <location>
        <begin position="81"/>
        <end position="95"/>
    </location>
</feature>
<proteinExistence type="predicted"/>
<protein>
    <submittedName>
        <fullName evidence="2">Uncharacterized protein</fullName>
    </submittedName>
</protein>
<sequence>VETAANTGNGSIAPGVTPAFEVPNGTEAGMTRPKGSPNISIVPATSASAVGVRLNGKGHEFDSSSISVFPVTEVKLVSTISPAAGQAASPGSSSRGPRDLRQWLPQLLGPFMRRHCAALGLVVGLSGGDADVIVTMDDDVEARRSAPVR</sequence>
<accession>A0A8J4BNC1</accession>
<feature type="non-terminal residue" evidence="2">
    <location>
        <position position="1"/>
    </location>
</feature>
<evidence type="ECO:0000313" key="2">
    <source>
        <dbReference type="EMBL" id="GIL64074.1"/>
    </source>
</evidence>
<keyword evidence="3" id="KW-1185">Reference proteome</keyword>